<evidence type="ECO:0000313" key="3">
    <source>
        <dbReference type="Proteomes" id="UP000295351"/>
    </source>
</evidence>
<gene>
    <name evidence="2" type="ORF">EV665_10973</name>
</gene>
<sequence>MSSARLGQHAVAIAGGALALVAVGWWWLIFGKVVENDYLTVRQAVTCLAGASDLCALAQALCTNDHLYGIRWYAPEAFWAAASILVAGVFLSVRPSRA</sequence>
<evidence type="ECO:0000256" key="1">
    <source>
        <dbReference type="SAM" id="Phobius"/>
    </source>
</evidence>
<proteinExistence type="predicted"/>
<keyword evidence="1" id="KW-1133">Transmembrane helix</keyword>
<dbReference type="RefSeq" id="WP_133034859.1">
    <property type="nucleotide sequence ID" value="NZ_BAABEI010000004.1"/>
</dbReference>
<feature type="transmembrane region" description="Helical" evidence="1">
    <location>
        <begin position="12"/>
        <end position="30"/>
    </location>
</feature>
<dbReference type="Proteomes" id="UP000295351">
    <property type="component" value="Unassembled WGS sequence"/>
</dbReference>
<feature type="transmembrane region" description="Helical" evidence="1">
    <location>
        <begin position="77"/>
        <end position="93"/>
    </location>
</feature>
<reference evidence="2 3" key="1">
    <citation type="submission" date="2019-03" db="EMBL/GenBank/DDBJ databases">
        <title>Genomic Encyclopedia of Type Strains, Phase IV (KMG-IV): sequencing the most valuable type-strain genomes for metagenomic binning, comparative biology and taxonomic classification.</title>
        <authorList>
            <person name="Goeker M."/>
        </authorList>
    </citation>
    <scope>NUCLEOTIDE SEQUENCE [LARGE SCALE GENOMIC DNA]</scope>
    <source>
        <strain evidence="2 3">DSM 18401</strain>
    </source>
</reference>
<comment type="caution">
    <text evidence="2">The sequence shown here is derived from an EMBL/GenBank/DDBJ whole genome shotgun (WGS) entry which is preliminary data.</text>
</comment>
<keyword evidence="3" id="KW-1185">Reference proteome</keyword>
<protein>
    <recommendedName>
        <fullName evidence="4">Vitamin K epoxide reductase family protein</fullName>
    </recommendedName>
</protein>
<evidence type="ECO:0008006" key="4">
    <source>
        <dbReference type="Google" id="ProtNLM"/>
    </source>
</evidence>
<keyword evidence="1" id="KW-0812">Transmembrane</keyword>
<organism evidence="2 3">
    <name type="scientific">Shinella granuli</name>
    <dbReference type="NCBI Taxonomy" id="323621"/>
    <lineage>
        <taxon>Bacteria</taxon>
        <taxon>Pseudomonadati</taxon>
        <taxon>Pseudomonadota</taxon>
        <taxon>Alphaproteobacteria</taxon>
        <taxon>Hyphomicrobiales</taxon>
        <taxon>Rhizobiaceae</taxon>
        <taxon>Shinella</taxon>
    </lineage>
</organism>
<keyword evidence="1" id="KW-0472">Membrane</keyword>
<dbReference type="AlphaFoldDB" id="A0A4R2CQQ3"/>
<accession>A0A4R2CQQ3</accession>
<name>A0A4R2CQQ3_SHIGR</name>
<dbReference type="EMBL" id="SLVX01000009">
    <property type="protein sequence ID" value="TCN43688.1"/>
    <property type="molecule type" value="Genomic_DNA"/>
</dbReference>
<evidence type="ECO:0000313" key="2">
    <source>
        <dbReference type="EMBL" id="TCN43688.1"/>
    </source>
</evidence>